<dbReference type="PANTHER" id="PTHR44858">
    <property type="entry name" value="TETRATRICOPEPTIDE REPEAT PROTEIN 6"/>
    <property type="match status" value="1"/>
</dbReference>
<keyword evidence="1" id="KW-0677">Repeat</keyword>
<dbReference type="InterPro" id="IPR011990">
    <property type="entry name" value="TPR-like_helical_dom_sf"/>
</dbReference>
<dbReference type="GO" id="GO:0009279">
    <property type="term" value="C:cell outer membrane"/>
    <property type="evidence" value="ECO:0007669"/>
    <property type="project" value="TreeGrafter"/>
</dbReference>
<dbReference type="Gene3D" id="1.25.40.10">
    <property type="entry name" value="Tetratricopeptide repeat domain"/>
    <property type="match status" value="6"/>
</dbReference>
<name>K9UQB1_CHAP6</name>
<dbReference type="InterPro" id="IPR024983">
    <property type="entry name" value="CHAT_dom"/>
</dbReference>
<dbReference type="Pfam" id="PF13181">
    <property type="entry name" value="TPR_8"/>
    <property type="match status" value="6"/>
</dbReference>
<feature type="repeat" description="TPR" evidence="3">
    <location>
        <begin position="499"/>
        <end position="532"/>
    </location>
</feature>
<evidence type="ECO:0000256" key="3">
    <source>
        <dbReference type="PROSITE-ProRule" id="PRU00339"/>
    </source>
</evidence>
<dbReference type="AlphaFoldDB" id="K9UQB1"/>
<feature type="repeat" description="TPR" evidence="3">
    <location>
        <begin position="397"/>
        <end position="430"/>
    </location>
</feature>
<dbReference type="SUPFAM" id="SSF48452">
    <property type="entry name" value="TPR-like"/>
    <property type="match status" value="2"/>
</dbReference>
<dbReference type="Pfam" id="PF13414">
    <property type="entry name" value="TPR_11"/>
    <property type="match status" value="1"/>
</dbReference>
<keyword evidence="6" id="KW-1185">Reference proteome</keyword>
<keyword evidence="5" id="KW-0614">Plasmid</keyword>
<dbReference type="Proteomes" id="UP000010366">
    <property type="component" value="Plasmid pCHA6605.02"/>
</dbReference>
<feature type="repeat" description="TPR" evidence="3">
    <location>
        <begin position="295"/>
        <end position="328"/>
    </location>
</feature>
<dbReference type="PATRIC" id="fig|1173020.3.peg.7368"/>
<gene>
    <name evidence="5" type="ORF">Cha6605_6437</name>
</gene>
<geneLocation type="plasmid" evidence="5 6">
    <name>pCHA6605.02</name>
</geneLocation>
<dbReference type="InterPro" id="IPR013105">
    <property type="entry name" value="TPR_2"/>
</dbReference>
<evidence type="ECO:0000313" key="6">
    <source>
        <dbReference type="Proteomes" id="UP000010366"/>
    </source>
</evidence>
<dbReference type="HOGENOM" id="CLU_003728_15_0_3"/>
<dbReference type="PANTHER" id="PTHR44858:SF1">
    <property type="entry name" value="UDP-N-ACETYLGLUCOSAMINE--PEPTIDE N-ACETYLGLUCOSAMINYLTRANSFERASE SPINDLY-RELATED"/>
    <property type="match status" value="1"/>
</dbReference>
<dbReference type="PROSITE" id="PS50293">
    <property type="entry name" value="TPR_REGION"/>
    <property type="match status" value="5"/>
</dbReference>
<proteinExistence type="predicted"/>
<organism evidence="5 6">
    <name type="scientific">Chamaesiphon minutus (strain ATCC 27169 / PCC 6605)</name>
    <dbReference type="NCBI Taxonomy" id="1173020"/>
    <lineage>
        <taxon>Bacteria</taxon>
        <taxon>Bacillati</taxon>
        <taxon>Cyanobacteriota</taxon>
        <taxon>Cyanophyceae</taxon>
        <taxon>Gomontiellales</taxon>
        <taxon>Chamaesiphonaceae</taxon>
        <taxon>Chamaesiphon</taxon>
    </lineage>
</organism>
<dbReference type="InterPro" id="IPR050498">
    <property type="entry name" value="Ycf3"/>
</dbReference>
<feature type="repeat" description="TPR" evidence="3">
    <location>
        <begin position="363"/>
        <end position="396"/>
    </location>
</feature>
<feature type="domain" description="CHAT" evidence="4">
    <location>
        <begin position="817"/>
        <end position="1125"/>
    </location>
</feature>
<evidence type="ECO:0000256" key="1">
    <source>
        <dbReference type="ARBA" id="ARBA00022737"/>
    </source>
</evidence>
<dbReference type="OrthoDB" id="530069at2"/>
<feature type="repeat" description="TPR" evidence="3">
    <location>
        <begin position="91"/>
        <end position="124"/>
    </location>
</feature>
<dbReference type="PROSITE" id="PS50005">
    <property type="entry name" value="TPR"/>
    <property type="match status" value="12"/>
</dbReference>
<dbReference type="GO" id="GO:0046813">
    <property type="term" value="P:receptor-mediated virion attachment to host cell"/>
    <property type="evidence" value="ECO:0007669"/>
    <property type="project" value="TreeGrafter"/>
</dbReference>
<feature type="repeat" description="TPR" evidence="3">
    <location>
        <begin position="465"/>
        <end position="498"/>
    </location>
</feature>
<evidence type="ECO:0000256" key="2">
    <source>
        <dbReference type="ARBA" id="ARBA00022803"/>
    </source>
</evidence>
<dbReference type="KEGG" id="cmp:Cha6605_6437"/>
<accession>K9UQB1</accession>
<keyword evidence="2 3" id="KW-0802">TPR repeat</keyword>
<reference evidence="5 6" key="1">
    <citation type="submission" date="2012-05" db="EMBL/GenBank/DDBJ databases">
        <title>Finished plasmid 2 of genome of Chamaesiphon sp. PCC 6605.</title>
        <authorList>
            <consortium name="US DOE Joint Genome Institute"/>
            <person name="Gugger M."/>
            <person name="Coursin T."/>
            <person name="Rippka R."/>
            <person name="Tandeau De Marsac N."/>
            <person name="Huntemann M."/>
            <person name="Wei C.-L."/>
            <person name="Han J."/>
            <person name="Detter J.C."/>
            <person name="Han C."/>
            <person name="Tapia R."/>
            <person name="Chen A."/>
            <person name="Kyrpides N."/>
            <person name="Mavromatis K."/>
            <person name="Markowitz V."/>
            <person name="Szeto E."/>
            <person name="Ivanova N."/>
            <person name="Pagani I."/>
            <person name="Pati A."/>
            <person name="Goodwin L."/>
            <person name="Nordberg H.P."/>
            <person name="Cantor M.N."/>
            <person name="Hua S.X."/>
            <person name="Woyke T."/>
            <person name="Kerfeld C.A."/>
        </authorList>
    </citation>
    <scope>NUCLEOTIDE SEQUENCE [LARGE SCALE GENOMIC DNA]</scope>
    <source>
        <strain evidence="6">ATCC 27169 / PCC 6605</strain>
        <plasmid evidence="6">Plasmid pCHA6605.02</plasmid>
    </source>
</reference>
<dbReference type="Pfam" id="PF00515">
    <property type="entry name" value="TPR_1"/>
    <property type="match status" value="4"/>
</dbReference>
<dbReference type="Pfam" id="PF07719">
    <property type="entry name" value="TPR_2"/>
    <property type="match status" value="1"/>
</dbReference>
<dbReference type="SMART" id="SM00028">
    <property type="entry name" value="TPR"/>
    <property type="match status" value="15"/>
</dbReference>
<feature type="repeat" description="TPR" evidence="3">
    <location>
        <begin position="125"/>
        <end position="158"/>
    </location>
</feature>
<dbReference type="SUPFAM" id="SSF48439">
    <property type="entry name" value="Protein prenylyltransferase"/>
    <property type="match status" value="1"/>
</dbReference>
<sequence>MEHIRDYNTLIRELLAGIAGGWSYGDVTGWLTSKSIKESELAQWFREQEVPLGTDADLRGQFEGLAGLGQGELAETAGQLIRSWESEIDDAETWFSRGYNLFGLGRYEEEIANYKQAIKIYPDYFQPWYYQGIALGYLGQTEESIASFERAIEIAPNFHAGWYGQGIELDNLGRFEDAVSNFNRAIEIEPNFYQAWFKRGFSLGNLNKFEEAVSNFNRAVEIEPNHSPSWHCRGLALGQIGRYEDAIYSFERAIEIDSDEPEIWRDRGFAQINLDRYEEAIFSYERYLNIQINDCNIWFLRGVLLKYIDKYEEAETSLDRAIQINPDFFEAWCERGLVCFFLARNQDSIASYDRAIELNADLHEAWFGKGLTLKTIGQYKNAIASYDRAIEIKPDYYEAWSNRGSALEAISKYKEAIANYDRAIEINPDFHLVWYNRGISLEHLGQYSEAIPNFERAIKLKPDDYQSLFRLGVALDNLGWYKEAIINLTLAIEIKPDFSDAWCSLGVVLENLGQYKEAIASYEQSIKLKPDNLYQVWANRGAAYGRFKGYQSQINAYYQALQEIQCNEHPDHWGFLYRDIGRRHYHEGNRDLENSEIYYNLALDGFYQILKTPACKKFPRLLLDVFIDISKVYLVQENVEAASHYHNQAFDIFTKLLNEKPTFEAKKYLQLEYYQLRRFDVDYFIIKNDPIRALEVAELDKNNCLTWLLSSLEENTISPKHAEMRQLLARSSATEQTAIIYWHYSPDTLTTFILTTGDIQPLIWKSHRATAAKQLEEWIEEWDKQYRNYGSKKDEGGKEDRSHHPWRINLAANLTQLQEILEIDGICAQLPSTLTHLILIPHGDLHRFPLHTLFLNSTKLLRLQSCTYLPSIQIGLNLQQRSTSTKSYTPLLSVEDPETHQDAMPFAQIESTIVRHLLQNHTHINSKSANLATVKNALKQPHASFHFTGHAAYNSRTPEASALSLTDEPLTAKQISQLNLSSYNLITLAACETAISGREKIDIEYVGLTSAFLQAGAANILSTLWQVDEIANAWFTIFFCQQLLAGKSPAVALTLTQRWMQSLTWRKLADWLAQLSQIPDLEIGIIDRLNARITNTLNAGGTIDLNQPTKYSHPYYWAAFTLTGEG</sequence>
<evidence type="ECO:0000259" key="4">
    <source>
        <dbReference type="Pfam" id="PF12770"/>
    </source>
</evidence>
<protein>
    <recommendedName>
        <fullName evidence="4">CHAT domain-containing protein</fullName>
    </recommendedName>
</protein>
<dbReference type="Pfam" id="PF12770">
    <property type="entry name" value="CHAT"/>
    <property type="match status" value="1"/>
</dbReference>
<feature type="repeat" description="TPR" evidence="3">
    <location>
        <begin position="431"/>
        <end position="464"/>
    </location>
</feature>
<evidence type="ECO:0000313" key="5">
    <source>
        <dbReference type="EMBL" id="AFY97252.1"/>
    </source>
</evidence>
<feature type="repeat" description="TPR" evidence="3">
    <location>
        <begin position="193"/>
        <end position="226"/>
    </location>
</feature>
<feature type="repeat" description="TPR" evidence="3">
    <location>
        <begin position="261"/>
        <end position="294"/>
    </location>
</feature>
<dbReference type="InterPro" id="IPR019734">
    <property type="entry name" value="TPR_rpt"/>
</dbReference>
<feature type="repeat" description="TPR" evidence="3">
    <location>
        <begin position="159"/>
        <end position="192"/>
    </location>
</feature>
<dbReference type="EMBL" id="CP003602">
    <property type="protein sequence ID" value="AFY97252.1"/>
    <property type="molecule type" value="Genomic_DNA"/>
</dbReference>
<feature type="repeat" description="TPR" evidence="3">
    <location>
        <begin position="227"/>
        <end position="260"/>
    </location>
</feature>
<dbReference type="RefSeq" id="WP_015162901.1">
    <property type="nucleotide sequence ID" value="NC_019698.1"/>
</dbReference>